<dbReference type="OrthoDB" id="6582741at2759"/>
<protein>
    <recommendedName>
        <fullName evidence="3">E3 SUMO-protein ligase KIAA1586-like</fullName>
    </recommendedName>
</protein>
<keyword evidence="2" id="KW-1185">Reference proteome</keyword>
<dbReference type="SUPFAM" id="SSF53098">
    <property type="entry name" value="Ribonuclease H-like"/>
    <property type="match status" value="1"/>
</dbReference>
<dbReference type="Proteomes" id="UP000478052">
    <property type="component" value="Unassembled WGS sequence"/>
</dbReference>
<evidence type="ECO:0000313" key="2">
    <source>
        <dbReference type="Proteomes" id="UP000478052"/>
    </source>
</evidence>
<dbReference type="InterPro" id="IPR012337">
    <property type="entry name" value="RNaseH-like_sf"/>
</dbReference>
<comment type="caution">
    <text evidence="1">The sequence shown here is derived from an EMBL/GenBank/DDBJ whole genome shotgun (WGS) entry which is preliminary data.</text>
</comment>
<sequence length="720" mass="82590">TSVDILSSGRIYLDPCFEKIKASNGYGRTKVRCSVCFLNKKTVLMNTKLRNKLPAICSEEGTIPRNELLNNHLTSTMHKECIKVHRLSKLSNVQKSFIAPMDKIISTQNHKLSQKIAELMCTVFNDAKRGTLSGWSWPSREVAALKRKSLNIHEPFEEYTPQSGDLQYINPTGYRDLLKCIVQSDINRICNKLETSLAISLRVDGSVDRMQIDNIHVLAKIVNSDGDTELIFIGFHEPESKGAIGYYNAIKSATKHVIPWNKLMPLISSIVTDGASINTGEKNGLWALLEKDKKSLPIPLLKVWCAVHRSALAWESLTANVIEIKKLIESCSSISTYFHRSGLRTKELQQTAVENNLTIIRLPKYFEVRWTEFTYSLIYSVLRNWRPLVLFFSKKANEEKCKVSLGFLNFLINYDHLKLLCFVSDLGYIFSRYQKLLQGDNVLIFDIQNQTEAFKIRMTELKNNAIPGGWENTFEETIIVENIEEGTQYKLQGIELFKRIINDQRRKIHHLYVSDYRRFEAIRNDTLESILNFLSDRLDSSKWEDVNALKEIKMEITDADLKLCHRKVCPDFPLMDFILSYREAADCSEVKGKQLSVELLKVLISYSNWKPLAVAMARILAVKPHSADVERLISYYNILKTQMRSSLSPEVIHNSLYVRLNMSCLSKFDPHPAVLYWLKDKKRHDKVHPNAVKQEWFSGVFSAASKTISFSDQSCTKVGF</sequence>
<evidence type="ECO:0000313" key="1">
    <source>
        <dbReference type="EMBL" id="KAF0736902.1"/>
    </source>
</evidence>
<dbReference type="PANTHER" id="PTHR46880">
    <property type="entry name" value="RAS-ASSOCIATING DOMAIN-CONTAINING PROTEIN"/>
    <property type="match status" value="1"/>
</dbReference>
<dbReference type="AlphaFoldDB" id="A0A6G0X9Z9"/>
<proteinExistence type="predicted"/>
<organism evidence="1 2">
    <name type="scientific">Aphis craccivora</name>
    <name type="common">Cowpea aphid</name>
    <dbReference type="NCBI Taxonomy" id="307492"/>
    <lineage>
        <taxon>Eukaryota</taxon>
        <taxon>Metazoa</taxon>
        <taxon>Ecdysozoa</taxon>
        <taxon>Arthropoda</taxon>
        <taxon>Hexapoda</taxon>
        <taxon>Insecta</taxon>
        <taxon>Pterygota</taxon>
        <taxon>Neoptera</taxon>
        <taxon>Paraneoptera</taxon>
        <taxon>Hemiptera</taxon>
        <taxon>Sternorrhyncha</taxon>
        <taxon>Aphidomorpha</taxon>
        <taxon>Aphidoidea</taxon>
        <taxon>Aphididae</taxon>
        <taxon>Aphidini</taxon>
        <taxon>Aphis</taxon>
        <taxon>Aphis</taxon>
    </lineage>
</organism>
<dbReference type="EMBL" id="VUJU01008019">
    <property type="protein sequence ID" value="KAF0736902.1"/>
    <property type="molecule type" value="Genomic_DNA"/>
</dbReference>
<gene>
    <name evidence="1" type="ORF">FWK35_00033045</name>
</gene>
<reference evidence="1 2" key="1">
    <citation type="submission" date="2019-08" db="EMBL/GenBank/DDBJ databases">
        <title>Whole genome of Aphis craccivora.</title>
        <authorList>
            <person name="Voronova N.V."/>
            <person name="Shulinski R.S."/>
            <person name="Bandarenka Y.V."/>
            <person name="Zhorov D.G."/>
            <person name="Warner D."/>
        </authorList>
    </citation>
    <scope>NUCLEOTIDE SEQUENCE [LARGE SCALE GENOMIC DNA]</scope>
    <source>
        <strain evidence="1">180601</strain>
        <tissue evidence="1">Whole Body</tissue>
    </source>
</reference>
<feature type="non-terminal residue" evidence="1">
    <location>
        <position position="1"/>
    </location>
</feature>
<accession>A0A6G0X9Z9</accession>
<name>A0A6G0X9Z9_APHCR</name>
<evidence type="ECO:0008006" key="3">
    <source>
        <dbReference type="Google" id="ProtNLM"/>
    </source>
</evidence>
<dbReference type="PANTHER" id="PTHR46880:SF5">
    <property type="entry name" value="DUF4371 DOMAIN-CONTAINING PROTEIN"/>
    <property type="match status" value="1"/>
</dbReference>